<dbReference type="InterPro" id="IPR013320">
    <property type="entry name" value="ConA-like_dom_sf"/>
</dbReference>
<evidence type="ECO:0000256" key="1">
    <source>
        <dbReference type="ARBA" id="ARBA00006865"/>
    </source>
</evidence>
<comment type="caution">
    <text evidence="4">The sequence shown here is derived from an EMBL/GenBank/DDBJ whole genome shotgun (WGS) entry which is preliminary data.</text>
</comment>
<dbReference type="GO" id="GO:0004553">
    <property type="term" value="F:hydrolase activity, hydrolyzing O-glycosyl compounds"/>
    <property type="evidence" value="ECO:0007669"/>
    <property type="project" value="InterPro"/>
</dbReference>
<evidence type="ECO:0000313" key="5">
    <source>
        <dbReference type="Proteomes" id="UP000298517"/>
    </source>
</evidence>
<dbReference type="InterPro" id="IPR000757">
    <property type="entry name" value="Beta-glucanase-like"/>
</dbReference>
<dbReference type="EMBL" id="SNQI01000005">
    <property type="protein sequence ID" value="TEW72498.1"/>
    <property type="molecule type" value="Genomic_DNA"/>
</dbReference>
<organism evidence="4 5">
    <name type="scientific">Gramella jeungdoensis</name>
    <dbReference type="NCBI Taxonomy" id="708091"/>
    <lineage>
        <taxon>Bacteria</taxon>
        <taxon>Pseudomonadati</taxon>
        <taxon>Bacteroidota</taxon>
        <taxon>Flavobacteriia</taxon>
        <taxon>Flavobacteriales</taxon>
        <taxon>Flavobacteriaceae</taxon>
        <taxon>Christiangramia</taxon>
    </lineage>
</organism>
<dbReference type="OrthoDB" id="9809583at2"/>
<dbReference type="Pfam" id="PF00722">
    <property type="entry name" value="Glyco_hydro_16"/>
    <property type="match status" value="1"/>
</dbReference>
<proteinExistence type="inferred from homology"/>
<keyword evidence="2" id="KW-0732">Signal</keyword>
<accession>A0A4Y8APH1</accession>
<evidence type="ECO:0000313" key="4">
    <source>
        <dbReference type="EMBL" id="TEW72498.1"/>
    </source>
</evidence>
<protein>
    <submittedName>
        <fullName evidence="4">Glycoside hydrolase family 16 protein</fullName>
    </submittedName>
</protein>
<evidence type="ECO:0000256" key="2">
    <source>
        <dbReference type="SAM" id="SignalP"/>
    </source>
</evidence>
<feature type="chain" id="PRO_5021185359" evidence="2">
    <location>
        <begin position="28"/>
        <end position="353"/>
    </location>
</feature>
<feature type="domain" description="GH16" evidence="3">
    <location>
        <begin position="122"/>
        <end position="353"/>
    </location>
</feature>
<keyword evidence="4" id="KW-0378">Hydrolase</keyword>
<comment type="similarity">
    <text evidence="1">Belongs to the glycosyl hydrolase 16 family.</text>
</comment>
<evidence type="ECO:0000259" key="3">
    <source>
        <dbReference type="PROSITE" id="PS51762"/>
    </source>
</evidence>
<reference evidence="4 5" key="1">
    <citation type="journal article" date="2011" name="J. Microbiol.">
        <title>Gramella jeungdoensis sp. nov., isolated from a solar saltern in Korea.</title>
        <authorList>
            <person name="Joung Y."/>
            <person name="Kim H."/>
            <person name="Jang T."/>
            <person name="Ahn T.S."/>
            <person name="Joh K."/>
        </authorList>
    </citation>
    <scope>NUCLEOTIDE SEQUENCE [LARGE SCALE GENOMIC DNA]</scope>
    <source>
        <strain evidence="4 5">KCTC 23123</strain>
    </source>
</reference>
<dbReference type="AlphaFoldDB" id="A0A4Y8APH1"/>
<dbReference type="PANTHER" id="PTHR10963">
    <property type="entry name" value="GLYCOSYL HYDROLASE-RELATED"/>
    <property type="match status" value="1"/>
</dbReference>
<dbReference type="PROSITE" id="PS51762">
    <property type="entry name" value="GH16_2"/>
    <property type="match status" value="1"/>
</dbReference>
<dbReference type="InterPro" id="IPR050546">
    <property type="entry name" value="Glycosyl_Hydrlase_16"/>
</dbReference>
<keyword evidence="5" id="KW-1185">Reference proteome</keyword>
<dbReference type="PROSITE" id="PS51257">
    <property type="entry name" value="PROKAR_LIPOPROTEIN"/>
    <property type="match status" value="1"/>
</dbReference>
<dbReference type="RefSeq" id="WP_134248942.1">
    <property type="nucleotide sequence ID" value="NZ_SNQI01000005.1"/>
</dbReference>
<sequence length="353" mass="39155">MKNYAVLRFLVLPFLFLTLVLSCSDNSDDDVIPANLSLDISIKGANDSNSYGDGSGVVNFKATATNAVKYGFIIDNQSEEQNTNGSHQYTFNNIEGVETYEIKVIAYSSTNNSINIVKTVTVSFYNGTPPIWADEFFEDGAPNPKNWNYNLGAGGWGNNELQTYTNNSENVTVEDGLLKITAKNDGSGGYTSARIKSENLFEFTYGTVEVRAKLPSSQGTWPAIWMLGANFDQVGWPVCGEIDIMEQKGWDKNTVLGTCHWSNNGNYAGYGLETSITNASSNFHIYKLEWSQGTIRIFVDDQEYFVMTTNSSMPFNSDFFFILNIAMGGNLGGTIDPNFIESTMEIDYVRVYQ</sequence>
<dbReference type="PANTHER" id="PTHR10963:SF55">
    <property type="entry name" value="GLYCOSIDE HYDROLASE FAMILY 16 PROTEIN"/>
    <property type="match status" value="1"/>
</dbReference>
<dbReference type="SUPFAM" id="SSF49899">
    <property type="entry name" value="Concanavalin A-like lectins/glucanases"/>
    <property type="match status" value="1"/>
</dbReference>
<name>A0A4Y8APH1_9FLAO</name>
<dbReference type="CDD" id="cd08023">
    <property type="entry name" value="GH16_laminarinase_like"/>
    <property type="match status" value="1"/>
</dbReference>
<gene>
    <name evidence="4" type="ORF">E2488_13680</name>
</gene>
<dbReference type="GO" id="GO:0005975">
    <property type="term" value="P:carbohydrate metabolic process"/>
    <property type="evidence" value="ECO:0007669"/>
    <property type="project" value="InterPro"/>
</dbReference>
<feature type="signal peptide" evidence="2">
    <location>
        <begin position="1"/>
        <end position="27"/>
    </location>
</feature>
<dbReference type="Gene3D" id="2.60.120.200">
    <property type="match status" value="1"/>
</dbReference>
<dbReference type="Proteomes" id="UP000298517">
    <property type="component" value="Unassembled WGS sequence"/>
</dbReference>